<comment type="subcellular location">
    <subcellularLocation>
        <location evidence="1">Cell inner membrane</location>
        <topology evidence="1">Single-pass membrane protein</topology>
        <orientation evidence="1">Periplasmic side</orientation>
    </subcellularLocation>
</comment>
<keyword evidence="4" id="KW-1003">Cell membrane</keyword>
<evidence type="ECO:0000256" key="11">
    <source>
        <dbReference type="SAM" id="SignalP"/>
    </source>
</evidence>
<evidence type="ECO:0000256" key="4">
    <source>
        <dbReference type="ARBA" id="ARBA00022475"/>
    </source>
</evidence>
<evidence type="ECO:0000256" key="6">
    <source>
        <dbReference type="ARBA" id="ARBA00022692"/>
    </source>
</evidence>
<evidence type="ECO:0000256" key="1">
    <source>
        <dbReference type="ARBA" id="ARBA00004383"/>
    </source>
</evidence>
<evidence type="ECO:0000256" key="9">
    <source>
        <dbReference type="ARBA" id="ARBA00023136"/>
    </source>
</evidence>
<proteinExistence type="inferred from homology"/>
<gene>
    <name evidence="13" type="ORF">QJ048_03365</name>
</gene>
<dbReference type="InterPro" id="IPR003538">
    <property type="entry name" value="TonB"/>
</dbReference>
<dbReference type="InterPro" id="IPR006260">
    <property type="entry name" value="TonB/TolA_C"/>
</dbReference>
<keyword evidence="11" id="KW-0732">Signal</keyword>
<evidence type="ECO:0000313" key="14">
    <source>
        <dbReference type="Proteomes" id="UP001226434"/>
    </source>
</evidence>
<dbReference type="EMBL" id="JASBRG010000001">
    <property type="protein sequence ID" value="MDI3318793.1"/>
    <property type="molecule type" value="Genomic_DNA"/>
</dbReference>
<reference evidence="13 14" key="1">
    <citation type="submission" date="2023-05" db="EMBL/GenBank/DDBJ databases">
        <title>Genome sequence of Pinibacter sp. MAH-24.</title>
        <authorList>
            <person name="Huq M.A."/>
        </authorList>
    </citation>
    <scope>NUCLEOTIDE SEQUENCE [LARGE SCALE GENOMIC DNA]</scope>
    <source>
        <strain evidence="13 14">MAH-24</strain>
    </source>
</reference>
<keyword evidence="6" id="KW-0812">Transmembrane</keyword>
<evidence type="ECO:0000313" key="13">
    <source>
        <dbReference type="EMBL" id="MDI3318793.1"/>
    </source>
</evidence>
<accession>A0ABT6R8H6</accession>
<dbReference type="PROSITE" id="PS52015">
    <property type="entry name" value="TONB_CTD"/>
    <property type="match status" value="1"/>
</dbReference>
<dbReference type="PANTHER" id="PTHR33446:SF2">
    <property type="entry name" value="PROTEIN TONB"/>
    <property type="match status" value="1"/>
</dbReference>
<dbReference type="PANTHER" id="PTHR33446">
    <property type="entry name" value="PROTEIN TONB-RELATED"/>
    <property type="match status" value="1"/>
</dbReference>
<feature type="domain" description="TonB C-terminal" evidence="12">
    <location>
        <begin position="45"/>
        <end position="134"/>
    </location>
</feature>
<evidence type="ECO:0000256" key="10">
    <source>
        <dbReference type="SAM" id="MobiDB-lite"/>
    </source>
</evidence>
<sequence>MKSLTIFAFCLFMVFNGSAQEKKELADTTIEKYFTKVEVESEFPGGVSSWAKFLNENLNYPRAAVKKNIEGTVVVQFIVDKEGNVTDIKAISGPDELKPEAERVMRKSPKWTPAQQSGRKVKSYKRQPITFRLR</sequence>
<dbReference type="Proteomes" id="UP001226434">
    <property type="component" value="Unassembled WGS sequence"/>
</dbReference>
<comment type="similarity">
    <text evidence="2">Belongs to the TonB family.</text>
</comment>
<organism evidence="13 14">
    <name type="scientific">Pinibacter soli</name>
    <dbReference type="NCBI Taxonomy" id="3044211"/>
    <lineage>
        <taxon>Bacteria</taxon>
        <taxon>Pseudomonadati</taxon>
        <taxon>Bacteroidota</taxon>
        <taxon>Chitinophagia</taxon>
        <taxon>Chitinophagales</taxon>
        <taxon>Chitinophagaceae</taxon>
        <taxon>Pinibacter</taxon>
    </lineage>
</organism>
<keyword evidence="14" id="KW-1185">Reference proteome</keyword>
<keyword evidence="8" id="KW-1133">Transmembrane helix</keyword>
<comment type="caution">
    <text evidence="13">The sequence shown here is derived from an EMBL/GenBank/DDBJ whole genome shotgun (WGS) entry which is preliminary data.</text>
</comment>
<dbReference type="RefSeq" id="WP_282332916.1">
    <property type="nucleotide sequence ID" value="NZ_JASBRG010000001.1"/>
</dbReference>
<dbReference type="PRINTS" id="PR01374">
    <property type="entry name" value="TONBPROTEIN"/>
</dbReference>
<dbReference type="NCBIfam" id="TIGR01352">
    <property type="entry name" value="tonB_Cterm"/>
    <property type="match status" value="1"/>
</dbReference>
<keyword evidence="5" id="KW-0997">Cell inner membrane</keyword>
<keyword evidence="9" id="KW-0472">Membrane</keyword>
<feature type="region of interest" description="Disordered" evidence="10">
    <location>
        <begin position="99"/>
        <end position="134"/>
    </location>
</feature>
<dbReference type="InterPro" id="IPR037682">
    <property type="entry name" value="TonB_C"/>
</dbReference>
<feature type="signal peptide" evidence="11">
    <location>
        <begin position="1"/>
        <end position="19"/>
    </location>
</feature>
<name>A0ABT6R8H6_9BACT</name>
<dbReference type="InterPro" id="IPR051045">
    <property type="entry name" value="TonB-dependent_transducer"/>
</dbReference>
<feature type="chain" id="PRO_5045722607" evidence="11">
    <location>
        <begin position="20"/>
        <end position="134"/>
    </location>
</feature>
<evidence type="ECO:0000259" key="12">
    <source>
        <dbReference type="PROSITE" id="PS52015"/>
    </source>
</evidence>
<evidence type="ECO:0000256" key="5">
    <source>
        <dbReference type="ARBA" id="ARBA00022519"/>
    </source>
</evidence>
<evidence type="ECO:0000256" key="8">
    <source>
        <dbReference type="ARBA" id="ARBA00022989"/>
    </source>
</evidence>
<keyword evidence="3" id="KW-0813">Transport</keyword>
<keyword evidence="7" id="KW-0653">Protein transport</keyword>
<protein>
    <submittedName>
        <fullName evidence="13">Energy transducer TonB</fullName>
    </submittedName>
</protein>
<evidence type="ECO:0000256" key="7">
    <source>
        <dbReference type="ARBA" id="ARBA00022927"/>
    </source>
</evidence>
<evidence type="ECO:0000256" key="3">
    <source>
        <dbReference type="ARBA" id="ARBA00022448"/>
    </source>
</evidence>
<dbReference type="SUPFAM" id="SSF74653">
    <property type="entry name" value="TolA/TonB C-terminal domain"/>
    <property type="match status" value="1"/>
</dbReference>
<evidence type="ECO:0000256" key="2">
    <source>
        <dbReference type="ARBA" id="ARBA00006555"/>
    </source>
</evidence>
<dbReference type="Pfam" id="PF03544">
    <property type="entry name" value="TonB_C"/>
    <property type="match status" value="1"/>
</dbReference>
<dbReference type="Gene3D" id="3.30.1150.10">
    <property type="match status" value="1"/>
</dbReference>